<dbReference type="RefSeq" id="WP_336602497.1">
    <property type="nucleotide sequence ID" value="NZ_JACFYJ010000142.1"/>
</dbReference>
<dbReference type="InterPro" id="IPR051446">
    <property type="entry name" value="HTH_trans_reg/aminotransferase"/>
</dbReference>
<accession>A0ABU8J5A4</accession>
<keyword evidence="5" id="KW-0804">Transcription</keyword>
<comment type="caution">
    <text evidence="7">The sequence shown here is derived from an EMBL/GenBank/DDBJ whole genome shotgun (WGS) entry which is preliminary data.</text>
</comment>
<dbReference type="PROSITE" id="PS50949">
    <property type="entry name" value="HTH_GNTR"/>
    <property type="match status" value="1"/>
</dbReference>
<evidence type="ECO:0000259" key="6">
    <source>
        <dbReference type="PROSITE" id="PS50949"/>
    </source>
</evidence>
<dbReference type="EMBL" id="JACFYJ010000142">
    <property type="protein sequence ID" value="MEI6002917.1"/>
    <property type="molecule type" value="Genomic_DNA"/>
</dbReference>
<dbReference type="GO" id="GO:0008483">
    <property type="term" value="F:transaminase activity"/>
    <property type="evidence" value="ECO:0007669"/>
    <property type="project" value="UniProtKB-KW"/>
</dbReference>
<reference evidence="7 8" key="1">
    <citation type="journal article" date="2022" name="Arch. Microbiol.">
        <title>Paraburkholderia bengalensis sp. nov. isolated from roots of Oryza sativa, IR64.</title>
        <authorList>
            <person name="Nag P."/>
            <person name="Mondal N."/>
            <person name="Sarkar J."/>
            <person name="Das S."/>
        </authorList>
    </citation>
    <scope>NUCLEOTIDE SEQUENCE [LARGE SCALE GENOMIC DNA]</scope>
    <source>
        <strain evidence="7 8">IR64_4_BI</strain>
    </source>
</reference>
<dbReference type="Pfam" id="PF00392">
    <property type="entry name" value="GntR"/>
    <property type="match status" value="1"/>
</dbReference>
<dbReference type="PANTHER" id="PTHR46577:SF1">
    <property type="entry name" value="HTH-TYPE TRANSCRIPTIONAL REGULATORY PROTEIN GABR"/>
    <property type="match status" value="1"/>
</dbReference>
<evidence type="ECO:0000256" key="3">
    <source>
        <dbReference type="ARBA" id="ARBA00023015"/>
    </source>
</evidence>
<evidence type="ECO:0000256" key="1">
    <source>
        <dbReference type="ARBA" id="ARBA00005384"/>
    </source>
</evidence>
<sequence>MDTVILSDWLAARLDRTAGEPVYRQVLGLMQQAILTGQLLPGAKLPSSRTLAGDLGIARNTVLHVYDQLTAEGYVISATGSGTYVADTRPDKAAVSARMEPPAPGGSKAPVGLVAGTAAAQAGASSPGGLSMRGSRLISKAGVSAKQWGAFMPGVPDVAEFPARTWSRLQAKLWKEANPDLLTYAPGGGYRPLRRALSDYLRVARSVKCTPDQIIITTGIHQSIDLAVRLLTDVGDRAWVEEPCYWGARSVLQSSGLTLVPVPVDDEGLNPSESDLQTPPRLALVTPSHQYPLGMVMSLARRRTLLEFARQHGVWIIEDDYDSEFRYGSRPLASLQGLDDAGQVIYVGSLGKMLFPGLRIGYMIAPEHLVDTFRTGVAELYREGQLMQQAVLTEFIMDGYLTSHVRRMRALYGERRQILIDAITARFGDTLPVMGDEAGLHLVLGLPDHANDRDVTAASYDAGVIVRPLASYYNSETPARRGLLLGYACVPNERIGPAFDTLARVIEETALNKPVAPTRAA</sequence>
<dbReference type="Gene3D" id="3.40.640.10">
    <property type="entry name" value="Type I PLP-dependent aspartate aminotransferase-like (Major domain)"/>
    <property type="match status" value="1"/>
</dbReference>
<dbReference type="SUPFAM" id="SSF46785">
    <property type="entry name" value="Winged helix' DNA-binding domain"/>
    <property type="match status" value="1"/>
</dbReference>
<keyword evidence="7" id="KW-0032">Aminotransferase</keyword>
<dbReference type="Proteomes" id="UP001386437">
    <property type="component" value="Unassembled WGS sequence"/>
</dbReference>
<dbReference type="Gene3D" id="1.10.10.10">
    <property type="entry name" value="Winged helix-like DNA-binding domain superfamily/Winged helix DNA-binding domain"/>
    <property type="match status" value="1"/>
</dbReference>
<protein>
    <submittedName>
        <fullName evidence="7">PLP-dependent aminotransferase family protein</fullName>
    </submittedName>
</protein>
<proteinExistence type="inferred from homology"/>
<evidence type="ECO:0000256" key="2">
    <source>
        <dbReference type="ARBA" id="ARBA00022898"/>
    </source>
</evidence>
<dbReference type="SUPFAM" id="SSF53383">
    <property type="entry name" value="PLP-dependent transferases"/>
    <property type="match status" value="1"/>
</dbReference>
<dbReference type="InterPro" id="IPR000524">
    <property type="entry name" value="Tscrpt_reg_HTH_GntR"/>
</dbReference>
<evidence type="ECO:0000313" key="7">
    <source>
        <dbReference type="EMBL" id="MEI6002917.1"/>
    </source>
</evidence>
<dbReference type="CDD" id="cd00609">
    <property type="entry name" value="AAT_like"/>
    <property type="match status" value="1"/>
</dbReference>
<dbReference type="CDD" id="cd07377">
    <property type="entry name" value="WHTH_GntR"/>
    <property type="match status" value="1"/>
</dbReference>
<evidence type="ECO:0000256" key="4">
    <source>
        <dbReference type="ARBA" id="ARBA00023125"/>
    </source>
</evidence>
<keyword evidence="8" id="KW-1185">Reference proteome</keyword>
<evidence type="ECO:0000256" key="5">
    <source>
        <dbReference type="ARBA" id="ARBA00023163"/>
    </source>
</evidence>
<dbReference type="InterPro" id="IPR004839">
    <property type="entry name" value="Aminotransferase_I/II_large"/>
</dbReference>
<evidence type="ECO:0000313" key="8">
    <source>
        <dbReference type="Proteomes" id="UP001386437"/>
    </source>
</evidence>
<dbReference type="PANTHER" id="PTHR46577">
    <property type="entry name" value="HTH-TYPE TRANSCRIPTIONAL REGULATORY PROTEIN GABR"/>
    <property type="match status" value="1"/>
</dbReference>
<comment type="similarity">
    <text evidence="1">In the C-terminal section; belongs to the class-I pyridoxal-phosphate-dependent aminotransferase family.</text>
</comment>
<feature type="domain" description="HTH gntR-type" evidence="6">
    <location>
        <begin position="20"/>
        <end position="88"/>
    </location>
</feature>
<keyword evidence="3" id="KW-0805">Transcription regulation</keyword>
<dbReference type="SMART" id="SM00345">
    <property type="entry name" value="HTH_GNTR"/>
    <property type="match status" value="1"/>
</dbReference>
<dbReference type="Pfam" id="PF00155">
    <property type="entry name" value="Aminotran_1_2"/>
    <property type="match status" value="1"/>
</dbReference>
<name>A0ABU8J5A4_9BURK</name>
<gene>
    <name evidence="7" type="ORF">H3V53_39295</name>
</gene>
<dbReference type="InterPro" id="IPR015424">
    <property type="entry name" value="PyrdxlP-dep_Trfase"/>
</dbReference>
<dbReference type="InterPro" id="IPR036388">
    <property type="entry name" value="WH-like_DNA-bd_sf"/>
</dbReference>
<dbReference type="InterPro" id="IPR036390">
    <property type="entry name" value="WH_DNA-bd_sf"/>
</dbReference>
<keyword evidence="2" id="KW-0663">Pyridoxal phosphate</keyword>
<dbReference type="PRINTS" id="PR00035">
    <property type="entry name" value="HTHGNTR"/>
</dbReference>
<dbReference type="InterPro" id="IPR015421">
    <property type="entry name" value="PyrdxlP-dep_Trfase_major"/>
</dbReference>
<keyword evidence="7" id="KW-0808">Transferase</keyword>
<organism evidence="7 8">
    <name type="scientific">Paraburkholderia bengalensis</name>
    <dbReference type="NCBI Taxonomy" id="2747562"/>
    <lineage>
        <taxon>Bacteria</taxon>
        <taxon>Pseudomonadati</taxon>
        <taxon>Pseudomonadota</taxon>
        <taxon>Betaproteobacteria</taxon>
        <taxon>Burkholderiales</taxon>
        <taxon>Burkholderiaceae</taxon>
        <taxon>Paraburkholderia</taxon>
    </lineage>
</organism>
<keyword evidence="4" id="KW-0238">DNA-binding</keyword>